<accession>A0A4Z1E5S4</accession>
<organism evidence="2 3">
    <name type="scientific">Serinibacter arcticus</name>
    <dbReference type="NCBI Taxonomy" id="1655435"/>
    <lineage>
        <taxon>Bacteria</taxon>
        <taxon>Bacillati</taxon>
        <taxon>Actinomycetota</taxon>
        <taxon>Actinomycetes</taxon>
        <taxon>Micrococcales</taxon>
        <taxon>Beutenbergiaceae</taxon>
        <taxon>Serinibacter</taxon>
    </lineage>
</organism>
<dbReference type="Proteomes" id="UP000297318">
    <property type="component" value="Unassembled WGS sequence"/>
</dbReference>
<dbReference type="AlphaFoldDB" id="A0A4Z1E5S4"/>
<gene>
    <name evidence="2" type="ORF">SERN_0975</name>
</gene>
<sequence length="225" mass="23932">MTQPNAGLDTGLDTQRLAQQQERVRTDPGALPVLFAAAARTLGRGPASDHDAAGDPDDLLHPRLEDLGRRELLLAWRPVAGAPAAAVEVLADLYHHGDADERRAVLRALRDLDLDSVPAAALDMVRDALRANDTRLVAAAVGPYASEHLPDGEWRHAVLKCLFTGVPLAAVDGLERRRDDELVRMAAALAAEREAAGREVTADTRRLIGADAGAPADTAATDTKD</sequence>
<name>A0A4Z1E5S4_9MICO</name>
<keyword evidence="3" id="KW-1185">Reference proteome</keyword>
<dbReference type="EMBL" id="RHPJ01000002">
    <property type="protein sequence ID" value="TGO04971.1"/>
    <property type="molecule type" value="Genomic_DNA"/>
</dbReference>
<feature type="region of interest" description="Disordered" evidence="1">
    <location>
        <begin position="206"/>
        <end position="225"/>
    </location>
</feature>
<reference evidence="2 3" key="1">
    <citation type="submission" date="2018-11" db="EMBL/GenBank/DDBJ databases">
        <title>Complete genome sequencing of the Actinobacteria Serinibacter sp. K3-2.</title>
        <authorList>
            <person name="Rakitin A.L."/>
            <person name="Beletsky A.V."/>
            <person name="Mardanov A.V."/>
            <person name="Ravin N.V."/>
            <person name="Gromova A.S."/>
            <person name="Filippova S.N."/>
            <person name="Gal'Chenko V.F."/>
        </authorList>
    </citation>
    <scope>NUCLEOTIDE SEQUENCE [LARGE SCALE GENOMIC DNA]</scope>
    <source>
        <strain evidence="2 3">K3-2</strain>
    </source>
</reference>
<comment type="caution">
    <text evidence="2">The sequence shown here is derived from an EMBL/GenBank/DDBJ whole genome shotgun (WGS) entry which is preliminary data.</text>
</comment>
<evidence type="ECO:0008006" key="4">
    <source>
        <dbReference type="Google" id="ProtNLM"/>
    </source>
</evidence>
<evidence type="ECO:0000313" key="3">
    <source>
        <dbReference type="Proteomes" id="UP000297318"/>
    </source>
</evidence>
<evidence type="ECO:0000256" key="1">
    <source>
        <dbReference type="SAM" id="MobiDB-lite"/>
    </source>
</evidence>
<dbReference type="NCBIfam" id="NF035938">
    <property type="entry name" value="EboA_domain"/>
    <property type="match status" value="1"/>
</dbReference>
<dbReference type="InterPro" id="IPR047715">
    <property type="entry name" value="EboA_dom"/>
</dbReference>
<dbReference type="RefSeq" id="WP_135849049.1">
    <property type="nucleotide sequence ID" value="NZ_RHPJ01000002.1"/>
</dbReference>
<feature type="compositionally biased region" description="Low complexity" evidence="1">
    <location>
        <begin position="209"/>
        <end position="225"/>
    </location>
</feature>
<protein>
    <recommendedName>
        <fullName evidence="4">Sugar phosphate isomerase</fullName>
    </recommendedName>
</protein>
<evidence type="ECO:0000313" key="2">
    <source>
        <dbReference type="EMBL" id="TGO04971.1"/>
    </source>
</evidence>
<dbReference type="OrthoDB" id="1900402at2"/>
<proteinExistence type="predicted"/>